<dbReference type="Pfam" id="PF01526">
    <property type="entry name" value="DDE_Tnp_Tn3"/>
    <property type="match status" value="1"/>
</dbReference>
<evidence type="ECO:0000256" key="4">
    <source>
        <dbReference type="ARBA" id="ARBA00023172"/>
    </source>
</evidence>
<evidence type="ECO:0000256" key="1">
    <source>
        <dbReference type="ARBA" id="ARBA00009402"/>
    </source>
</evidence>
<feature type="domain" description="DUF4158" evidence="6">
    <location>
        <begin position="8"/>
        <end position="155"/>
    </location>
</feature>
<dbReference type="NCBIfam" id="NF033527">
    <property type="entry name" value="transpos_Tn3"/>
    <property type="match status" value="1"/>
</dbReference>
<dbReference type="Proteomes" id="UP000253744">
    <property type="component" value="Plasmid pDrdIV"/>
</dbReference>
<reference evidence="7 8" key="1">
    <citation type="submission" date="2018-07" db="EMBL/GenBank/DDBJ databases">
        <title>Complete Genome and Methylome Analysis of Deinococcus wulumuqiensis NEB 479.</title>
        <authorList>
            <person name="Fomenkov A."/>
            <person name="Luyten Y."/>
            <person name="Vincze T."/>
            <person name="Anton B.P."/>
            <person name="Clark T."/>
            <person name="Roberts R.J."/>
            <person name="Morgan R.D."/>
        </authorList>
    </citation>
    <scope>NUCLEOTIDE SEQUENCE [LARGE SCALE GENOMIC DNA]</scope>
    <source>
        <strain evidence="7 8">NEB 479</strain>
        <plasmid evidence="8">Plasmid pdrdiv</plasmid>
    </source>
</reference>
<feature type="domain" description="Tn3 transposase DDE" evidence="5">
    <location>
        <begin position="581"/>
        <end position="970"/>
    </location>
</feature>
<evidence type="ECO:0000313" key="8">
    <source>
        <dbReference type="Proteomes" id="UP000253744"/>
    </source>
</evidence>
<dbReference type="InterPro" id="IPR047653">
    <property type="entry name" value="Tn3-like_transpos"/>
</dbReference>
<accession>A0A345ILF3</accession>
<dbReference type="Pfam" id="PF13700">
    <property type="entry name" value="DUF4158"/>
    <property type="match status" value="1"/>
</dbReference>
<geneLocation type="plasmid" evidence="8">
    <name>pdrdiv</name>
</geneLocation>
<keyword evidence="4" id="KW-0233">DNA recombination</keyword>
<organism evidence="7 8">
    <name type="scientific">Deinococcus wulumuqiensis</name>
    <dbReference type="NCBI Taxonomy" id="980427"/>
    <lineage>
        <taxon>Bacteria</taxon>
        <taxon>Thermotogati</taxon>
        <taxon>Deinococcota</taxon>
        <taxon>Deinococci</taxon>
        <taxon>Deinococcales</taxon>
        <taxon>Deinococcaceae</taxon>
        <taxon>Deinococcus</taxon>
    </lineage>
</organism>
<comment type="similarity">
    <text evidence="1">Belongs to the transposase 7 family.</text>
</comment>
<dbReference type="InterPro" id="IPR025296">
    <property type="entry name" value="DUF4158"/>
</dbReference>
<dbReference type="STRING" id="1288484.GCA_000348665_02739"/>
<name>A0A345ILF3_9DEIO</name>
<protein>
    <submittedName>
        <fullName evidence="7">Tn3 family transposase</fullName>
    </submittedName>
</protein>
<evidence type="ECO:0000259" key="5">
    <source>
        <dbReference type="Pfam" id="PF01526"/>
    </source>
</evidence>
<gene>
    <name evidence="7" type="ORF">DVJ83_15195</name>
</gene>
<dbReference type="KEGG" id="dwu:DVJ83_15195"/>
<proteinExistence type="inferred from homology"/>
<evidence type="ECO:0000256" key="3">
    <source>
        <dbReference type="ARBA" id="ARBA00023125"/>
    </source>
</evidence>
<evidence type="ECO:0000313" key="7">
    <source>
        <dbReference type="EMBL" id="AXH00526.1"/>
    </source>
</evidence>
<evidence type="ECO:0000256" key="2">
    <source>
        <dbReference type="ARBA" id="ARBA00022578"/>
    </source>
</evidence>
<sequence length="985" mass="112351">MHQHWTIEDLIDDWTLLPTEQALLAGSQEANRLGLAVMLKAFQYEGRFPARTRDVPQAAVEFVSRQVGVEVTQFERYDWRGRSSSTHRALIREFCGYRAFAEADVPPLVDWMCEHALPREERQDLLKLKALALDHLRDSRIEPPTHAQLERHLASAERTFETKLCGLVFSRLDPARVQALDDLLRATVADEDEPEADRTSLIHSLRTDSRRPGLESVEQQIAKLGRLRAVGLPRGLFEGVPIGVQRRYRERTGVETPSELRAHPEAIRATQLAAFVQLRLGEITDSLVDHLIHTVHKIGARAERRVEKRILANIKKTSGKDRLFERLLEAALDNPEGTVREVLFPVMGEERLRDLLREFRARGSYRQEVHMHLRSSYKQHYRRMTPGLLTALEFRSNNSAHQPVIDALALVKRYLNSKALNYSTFEEIPVQGVIARNMQDLILETNEDGEVRLNRVNYEVCVLDALRDALRCREVWVVGADRYRDPDADLPADFEQQKTEYFAALKQPQEATQFVTGLRERLHDALVRFHADLPKNEKVRVVSKDGGRFGVTPLDPQPEPPTLGAMKGELGRQWPGTGLLDMLKEADLDVGFTDLLRSVLTREILPRAEAQKRLLLCLFGLGTNMGLKRFASGDTITPDQLRYVRKRYITREGLRAANAQLVNAILAARRPDLWGEGTTACASDSKKFGAWDGNLRTEWSVRYGGRGVMIYWHVERKATCIHSLLKTCSSSEVAAMIEGVLRHCTEMEVERQYVDSHGQSEVGFAFTHLLGFDLLPRLKDIAGQRLYLPDLALSEQLPLLKPVAAQRAIRWELIEQQYEPMVKYTTALRLGLADPESILRRFTQANAQHPVYAALKELGKVIKTIFLCEYLGNEALRREIHEGLNVVENWNATTDFVFYGKGGEISTNRLEDQEVSMLCLHLVQNCLVYVNTLMLQRVLEDDQWRERMTAEDWRGLTPLIYQHVNPYGIFRLDMTTRLDLGRAAA</sequence>
<dbReference type="GO" id="GO:0003677">
    <property type="term" value="F:DNA binding"/>
    <property type="evidence" value="ECO:0007669"/>
    <property type="project" value="UniProtKB-KW"/>
</dbReference>
<evidence type="ECO:0000259" key="6">
    <source>
        <dbReference type="Pfam" id="PF13700"/>
    </source>
</evidence>
<dbReference type="InterPro" id="IPR002513">
    <property type="entry name" value="Tn3_Tnp_DDE_dom"/>
</dbReference>
<dbReference type="GO" id="GO:0006313">
    <property type="term" value="P:DNA transposition"/>
    <property type="evidence" value="ECO:0007669"/>
    <property type="project" value="InterPro"/>
</dbReference>
<keyword evidence="3" id="KW-0238">DNA-binding</keyword>
<dbReference type="GO" id="GO:0004803">
    <property type="term" value="F:transposase activity"/>
    <property type="evidence" value="ECO:0007669"/>
    <property type="project" value="InterPro"/>
</dbReference>
<dbReference type="AlphaFoldDB" id="A0A345ILF3"/>
<dbReference type="RefSeq" id="WP_114673189.1">
    <property type="nucleotide sequence ID" value="NZ_CP031162.1"/>
</dbReference>
<dbReference type="EMBL" id="CP031162">
    <property type="protein sequence ID" value="AXH00526.1"/>
    <property type="molecule type" value="Genomic_DNA"/>
</dbReference>
<keyword evidence="2" id="KW-0815">Transposition</keyword>
<keyword evidence="7" id="KW-0614">Plasmid</keyword>